<sequence>MSSDRGVGVSDSLPPRETSVLHNGSFDVNSLSKLLSPVDIQRTPIEGGKRRTILKRTKEDRMQKRFLRPEQGRWERVGKDTVLCRHASLTMEQ</sequence>
<proteinExistence type="predicted"/>
<dbReference type="AlphaFoldDB" id="A0A4Y2JZD2"/>
<evidence type="ECO:0000313" key="2">
    <source>
        <dbReference type="EMBL" id="GBM95217.1"/>
    </source>
</evidence>
<feature type="region of interest" description="Disordered" evidence="1">
    <location>
        <begin position="1"/>
        <end position="24"/>
    </location>
</feature>
<organism evidence="2 3">
    <name type="scientific">Araneus ventricosus</name>
    <name type="common">Orbweaver spider</name>
    <name type="synonym">Epeira ventricosa</name>
    <dbReference type="NCBI Taxonomy" id="182803"/>
    <lineage>
        <taxon>Eukaryota</taxon>
        <taxon>Metazoa</taxon>
        <taxon>Ecdysozoa</taxon>
        <taxon>Arthropoda</taxon>
        <taxon>Chelicerata</taxon>
        <taxon>Arachnida</taxon>
        <taxon>Araneae</taxon>
        <taxon>Araneomorphae</taxon>
        <taxon>Entelegynae</taxon>
        <taxon>Araneoidea</taxon>
        <taxon>Araneidae</taxon>
        <taxon>Araneus</taxon>
    </lineage>
</organism>
<comment type="caution">
    <text evidence="2">The sequence shown here is derived from an EMBL/GenBank/DDBJ whole genome shotgun (WGS) entry which is preliminary data.</text>
</comment>
<protein>
    <submittedName>
        <fullName evidence="2">Uncharacterized protein</fullName>
    </submittedName>
</protein>
<dbReference type="Proteomes" id="UP000499080">
    <property type="component" value="Unassembled WGS sequence"/>
</dbReference>
<gene>
    <name evidence="2" type="ORF">AVEN_172225_1</name>
</gene>
<evidence type="ECO:0000313" key="3">
    <source>
        <dbReference type="Proteomes" id="UP000499080"/>
    </source>
</evidence>
<dbReference type="EMBL" id="BGPR01004040">
    <property type="protein sequence ID" value="GBM95217.1"/>
    <property type="molecule type" value="Genomic_DNA"/>
</dbReference>
<keyword evidence="3" id="KW-1185">Reference proteome</keyword>
<name>A0A4Y2JZD2_ARAVE</name>
<reference evidence="2 3" key="1">
    <citation type="journal article" date="2019" name="Sci. Rep.">
        <title>Orb-weaving spider Araneus ventricosus genome elucidates the spidroin gene catalogue.</title>
        <authorList>
            <person name="Kono N."/>
            <person name="Nakamura H."/>
            <person name="Ohtoshi R."/>
            <person name="Moran D.A.P."/>
            <person name="Shinohara A."/>
            <person name="Yoshida Y."/>
            <person name="Fujiwara M."/>
            <person name="Mori M."/>
            <person name="Tomita M."/>
            <person name="Arakawa K."/>
        </authorList>
    </citation>
    <scope>NUCLEOTIDE SEQUENCE [LARGE SCALE GENOMIC DNA]</scope>
</reference>
<evidence type="ECO:0000256" key="1">
    <source>
        <dbReference type="SAM" id="MobiDB-lite"/>
    </source>
</evidence>
<accession>A0A4Y2JZD2</accession>